<organism evidence="1 2">
    <name type="scientific">Caulobacter segnis</name>
    <dbReference type="NCBI Taxonomy" id="88688"/>
    <lineage>
        <taxon>Bacteria</taxon>
        <taxon>Pseudomonadati</taxon>
        <taxon>Pseudomonadota</taxon>
        <taxon>Alphaproteobacteria</taxon>
        <taxon>Caulobacterales</taxon>
        <taxon>Caulobacteraceae</taxon>
        <taxon>Caulobacter</taxon>
    </lineage>
</organism>
<proteinExistence type="predicted"/>
<accession>A0ABY4ZT71</accession>
<sequence length="169" mass="18238">MPKHLAAQAASSFLAEDDALRVGVVVDLDDVLQRRERLLAYAEATRPVLIYRFVFPEGAKVRALDLSGAVRDARAQLELIVGLTGGGLVKSHQGLGARIPKLSAARFEMMAGPLIEAYLVALDLGGDQPFGWPFCTHNFLAKRSGIGRRVMGSPARLSAWTSTPMILTP</sequence>
<dbReference type="EMBL" id="CP096040">
    <property type="protein sequence ID" value="USQ95399.1"/>
    <property type="molecule type" value="Genomic_DNA"/>
</dbReference>
<name>A0ABY4ZT71_9CAUL</name>
<reference evidence="1 2" key="1">
    <citation type="submission" date="2022-04" db="EMBL/GenBank/DDBJ databases">
        <title>Genome sequence of soybean root-associated Caulobacter segnis RL271.</title>
        <authorList>
            <person name="Longley R."/>
            <person name="Bonito G."/>
            <person name="Trigodet F."/>
            <person name="Crosson S."/>
            <person name="Fiebig A."/>
        </authorList>
    </citation>
    <scope>NUCLEOTIDE SEQUENCE [LARGE SCALE GENOMIC DNA]</scope>
    <source>
        <strain evidence="1 2">RL271</strain>
    </source>
</reference>
<evidence type="ECO:0000313" key="2">
    <source>
        <dbReference type="Proteomes" id="UP001057520"/>
    </source>
</evidence>
<keyword evidence="2" id="KW-1185">Reference proteome</keyword>
<gene>
    <name evidence="1" type="ORF">MZV50_23095</name>
</gene>
<protein>
    <submittedName>
        <fullName evidence="1">Uncharacterized protein</fullName>
    </submittedName>
</protein>
<evidence type="ECO:0000313" key="1">
    <source>
        <dbReference type="EMBL" id="USQ95399.1"/>
    </source>
</evidence>
<dbReference type="Proteomes" id="UP001057520">
    <property type="component" value="Chromosome"/>
</dbReference>